<reference evidence="2" key="1">
    <citation type="journal article" date="2011" name="Genome Biol. Evol.">
        <title>Massive genomic decay in Serratia symbiotica, a recently evolved symbiont of aphids.</title>
        <authorList>
            <person name="Burke G.R."/>
            <person name="Moran N.A."/>
        </authorList>
    </citation>
    <scope>NUCLEOTIDE SEQUENCE [LARGE SCALE GENOMIC DNA]</scope>
    <source>
        <strain evidence="2">Tucson</strain>
    </source>
</reference>
<proteinExistence type="predicted"/>
<dbReference type="HOGENOM" id="CLU_3084657_0_0_6"/>
<sequence length="52" mass="5763">MQHSRQPLIRCILPTKRPWMTPGGSSSIVAYSIVSVTWSSTHLSLNNILPTV</sequence>
<evidence type="ECO:0000313" key="1">
    <source>
        <dbReference type="EMBL" id="EFW13115.1"/>
    </source>
</evidence>
<organism evidence="1 2">
    <name type="scientific">Serratia symbiotica str. Tucson</name>
    <dbReference type="NCBI Taxonomy" id="914128"/>
    <lineage>
        <taxon>Bacteria</taxon>
        <taxon>Pseudomonadati</taxon>
        <taxon>Pseudomonadota</taxon>
        <taxon>Gammaproteobacteria</taxon>
        <taxon>Enterobacterales</taxon>
        <taxon>Yersiniaceae</taxon>
        <taxon>Serratia</taxon>
        <taxon>Serratia symbiotica</taxon>
    </lineage>
</organism>
<keyword evidence="2" id="KW-1185">Reference proteome</keyword>
<protein>
    <submittedName>
        <fullName evidence="1">Uncharacterized protein</fullName>
    </submittedName>
</protein>
<evidence type="ECO:0000313" key="2">
    <source>
        <dbReference type="Proteomes" id="UP000013568"/>
    </source>
</evidence>
<gene>
    <name evidence="1" type="ORF">SSYM_0581</name>
</gene>
<dbReference type="EMBL" id="GL636100">
    <property type="protein sequence ID" value="EFW13115.1"/>
    <property type="molecule type" value="Genomic_DNA"/>
</dbReference>
<accession>E9CK49</accession>
<name>E9CK49_9GAMM</name>
<dbReference type="AlphaFoldDB" id="E9CK49"/>
<dbReference type="Proteomes" id="UP000013568">
    <property type="component" value="Unassembled WGS sequence"/>
</dbReference>